<evidence type="ECO:0000259" key="6">
    <source>
        <dbReference type="Pfam" id="PF22544"/>
    </source>
</evidence>
<dbReference type="Proteomes" id="UP001171945">
    <property type="component" value="Unassembled WGS sequence"/>
</dbReference>
<dbReference type="Pfam" id="PF22544">
    <property type="entry name" value="HYDIN_VesB_CFA65-like_Ig"/>
    <property type="match status" value="1"/>
</dbReference>
<evidence type="ECO:0000313" key="7">
    <source>
        <dbReference type="EMBL" id="MDM8562035.1"/>
    </source>
</evidence>
<dbReference type="NCBIfam" id="NF012200">
    <property type="entry name" value="choice_anch_D"/>
    <property type="match status" value="1"/>
</dbReference>
<keyword evidence="4" id="KW-0969">Cilium</keyword>
<organism evidence="7 8">
    <name type="scientific">Candidatus Marithioploca araucensis</name>
    <dbReference type="NCBI Taxonomy" id="70273"/>
    <lineage>
        <taxon>Bacteria</taxon>
        <taxon>Pseudomonadati</taxon>
        <taxon>Pseudomonadota</taxon>
        <taxon>Gammaproteobacteria</taxon>
        <taxon>Thiotrichales</taxon>
        <taxon>Thiotrichaceae</taxon>
        <taxon>Candidatus Marithioploca</taxon>
    </lineage>
</organism>
<dbReference type="InterPro" id="IPR053879">
    <property type="entry name" value="HYDIN_VesB_CFA65-like_Ig"/>
</dbReference>
<keyword evidence="8" id="KW-1185">Reference proteome</keyword>
<evidence type="ECO:0000256" key="4">
    <source>
        <dbReference type="ARBA" id="ARBA00023069"/>
    </source>
</evidence>
<feature type="non-terminal residue" evidence="7">
    <location>
        <position position="1"/>
    </location>
</feature>
<reference evidence="7" key="1">
    <citation type="submission" date="2023-06" db="EMBL/GenBank/DDBJ databases">
        <title>Uncultivated large filamentous bacteria from sulfidic sediments reveal new species and different genomic features in energy metabolism and defense.</title>
        <authorList>
            <person name="Fonseca A."/>
        </authorList>
    </citation>
    <scope>NUCLEOTIDE SEQUENCE</scope>
    <source>
        <strain evidence="7">HSG4</strain>
    </source>
</reference>
<gene>
    <name evidence="7" type="ORF">QUF54_01625</name>
</gene>
<comment type="subcellular location">
    <subcellularLocation>
        <location evidence="1">Cell projection</location>
        <location evidence="1">Cilium</location>
    </subcellularLocation>
    <subcellularLocation>
        <location evidence="2">Cytoplasm</location>
    </subcellularLocation>
</comment>
<dbReference type="InterPro" id="IPR013783">
    <property type="entry name" value="Ig-like_fold"/>
</dbReference>
<dbReference type="Gene3D" id="2.60.40.10">
    <property type="entry name" value="Immunoglobulins"/>
    <property type="match status" value="1"/>
</dbReference>
<dbReference type="EMBL" id="JAUCGM010000041">
    <property type="protein sequence ID" value="MDM8562035.1"/>
    <property type="molecule type" value="Genomic_DNA"/>
</dbReference>
<sequence>QNAYSWAMGCDALQIDAITPTGDHADEFSVDNLQCYHGSWWFYSYSYCRFKTVFSPTEAGTKNAELTLTLTDSTVKTIPLQAEAVTTGEPNMEVSPASYDFGTVLIGRATGSQRLTVKNTGNVNLKINSIDVTGVNKSEFSVQTWNCLYKKFLRPSEQCYINAQFNPTSAGSKEAAITITSSAISVNVALTGTAEEPKDCSDENITIESSGLHGDDDMWATETSSGYTGDSDAWTRLQNPYGSGSIANRPTKRDVVRINNGHIIVGIPFAQIKTLCIEEGGTLESLDRKGTALEIQASDYLQNKGDILGLHGINEMSGADNCTDKDAIGSRTCAYPGASVLLKVGTKFQKHGKAGDWWWYGEGGPILNEGRIIAGDGGYGTQYGAPGGDAIVLGRNTINRGIIKAGDGGDMTSTSEPGEGGKGGLTQIWGKLGGTGNLYNTNGAQALAGNGGDCNPGGGNNQIGGDGGNLWLVSLPNVHLSGGIHKAGEGGNIGCSTNGQDGWVRIEPTVIDLSGANTIVEGGNIDIFCGKDCVLDLSNITNTALTATGNITIAVGEGGSINMTGSTNLLKAGGQVNIFADNIMLDDGVKLEDIMEASNIVVGKGKILRDVSIAGPGTLIGEPGDTLKVKLTLTNNGAEADTYDLIATDTAGWHLGNLPATIEVDALTSIELALDVTLSTIASAKDVITISAISQADPDVRTAADVQVSVTDEPKGTATVDEGILGLPGIDTTVNGGEVTIVSADGNIDLSNVGDTKVVTATDDITLAVGPDGVIDLRGNNSQILETTGKVIICAKDSQILLDPGVELKTLVGEYEDCSPKSAYGVSLTGPEDLSKPAGSIVPLRFTLKNEGLKADAYKISATDSLGLPLTIQSLKRVKGLSSVELLMNVRLNTAGGQTDVVTVTATSQMNPSINDSDTVNITITSSGSSGSGSSIGGGSELCPSTGVISGMCDNRDRVITDAILKSDANVSGGRLSGNIDSEGTISQATIEAGARLSGGKISGKVTTKGELSDFDFVGGELVCEDDCILSGNITNSSKVGGRFINPHFAANASMTGGIITGRIFGEPGTPARLTNVEIGKGSQLRNVIIGDNVQLPEDVEWGKGVRFTHHEQIPDMELIDLLPTLLAAVCEIDGVDYPKCADFTADVLDPSDGILSAINDLPLFKDNGWVLLQNSETGLFELTVEIDELNIRAGLLPTSLKKAMATVDFEVGLAESIHFFTETDLDVLTQPALQAPIALQSILSALEIPEFTVQTNGNVRVPSGVEGFWFPIRPNWWTLKIDDDAETGVSLIDSPYISVLLSMVFADSEGHKREQWLYPAVGYPEVLYSSAEEVSIGAYGVVDFEFEDQRYCGVMHYVVQSSTESGDTLKIESLSDLTGNGMDDFVLIYPNDEEQWMFSISCE</sequence>
<evidence type="ECO:0000256" key="5">
    <source>
        <dbReference type="ARBA" id="ARBA00023273"/>
    </source>
</evidence>
<feature type="domain" description="HYDIN/VesB/CFA65-like Ig-like" evidence="6">
    <location>
        <begin position="90"/>
        <end position="187"/>
    </location>
</feature>
<keyword evidence="5" id="KW-0966">Cell projection</keyword>
<proteinExistence type="predicted"/>
<evidence type="ECO:0000313" key="8">
    <source>
        <dbReference type="Proteomes" id="UP001171945"/>
    </source>
</evidence>
<evidence type="ECO:0000256" key="1">
    <source>
        <dbReference type="ARBA" id="ARBA00004138"/>
    </source>
</evidence>
<protein>
    <submittedName>
        <fullName evidence="7">Choice-of-anchor D domain-containing protein</fullName>
    </submittedName>
</protein>
<comment type="caution">
    <text evidence="7">The sequence shown here is derived from an EMBL/GenBank/DDBJ whole genome shotgun (WGS) entry which is preliminary data.</text>
</comment>
<name>A0ABT7VQV6_9GAMM</name>
<evidence type="ECO:0000256" key="3">
    <source>
        <dbReference type="ARBA" id="ARBA00022490"/>
    </source>
</evidence>
<evidence type="ECO:0000256" key="2">
    <source>
        <dbReference type="ARBA" id="ARBA00004496"/>
    </source>
</evidence>
<accession>A0ABT7VQV6</accession>
<keyword evidence="3" id="KW-0963">Cytoplasm</keyword>